<dbReference type="InterPro" id="IPR051910">
    <property type="entry name" value="ComF/GntX_DNA_util-trans"/>
</dbReference>
<dbReference type="GO" id="GO:0016757">
    <property type="term" value="F:glycosyltransferase activity"/>
    <property type="evidence" value="ECO:0007669"/>
    <property type="project" value="UniProtKB-KW"/>
</dbReference>
<evidence type="ECO:0000256" key="1">
    <source>
        <dbReference type="ARBA" id="ARBA00008007"/>
    </source>
</evidence>
<dbReference type="InterPro" id="IPR000836">
    <property type="entry name" value="PRTase_dom"/>
</dbReference>
<dbReference type="SUPFAM" id="SSF53271">
    <property type="entry name" value="PRTase-like"/>
    <property type="match status" value="1"/>
</dbReference>
<dbReference type="RefSeq" id="WP_116689070.1">
    <property type="nucleotide sequence ID" value="NZ_CAWNYD010000015.1"/>
</dbReference>
<dbReference type="PANTHER" id="PTHR47505:SF1">
    <property type="entry name" value="DNA UTILIZATION PROTEIN YHGH"/>
    <property type="match status" value="1"/>
</dbReference>
<name>A0A2V1GNL0_9GAMM</name>
<organism evidence="2 3">
    <name type="scientific">Pelagibaculum spongiae</name>
    <dbReference type="NCBI Taxonomy" id="2080658"/>
    <lineage>
        <taxon>Bacteria</taxon>
        <taxon>Pseudomonadati</taxon>
        <taxon>Pseudomonadota</taxon>
        <taxon>Gammaproteobacteria</taxon>
        <taxon>Oceanospirillales</taxon>
        <taxon>Pelagibaculum</taxon>
    </lineage>
</organism>
<evidence type="ECO:0000313" key="2">
    <source>
        <dbReference type="EMBL" id="PVZ63551.1"/>
    </source>
</evidence>
<dbReference type="AlphaFoldDB" id="A0A2V1GNL0"/>
<accession>A0A2V1GNL0</accession>
<dbReference type="Proteomes" id="UP000244906">
    <property type="component" value="Unassembled WGS sequence"/>
</dbReference>
<keyword evidence="2" id="KW-0808">Transferase</keyword>
<keyword evidence="3" id="KW-1185">Reference proteome</keyword>
<keyword evidence="2" id="KW-0328">Glycosyltransferase</keyword>
<sequence length="245" mass="27888">MVNFHTDIIQQLTQWLTNPCQLCLRDQSKSICDDCWSKLPWLEHGCGLCDLPMPASAAAGSLCAQCIKEKPPWNRAISALVYRAPIASLIGQFKYYRRFNHSRFLGQMLAQAVNKKYTDQPTPQLLLPVPLHWKRGLFRGFNQSAEVALELSKGLSIPLDCHCLRRIRSTPSQQGLEAKQRSRNLRKAFILKQKLAAEVRHIALIDDVMTTGATSRELCKTILKQHPSIKIDIWTIARTPKPYKQ</sequence>
<dbReference type="PANTHER" id="PTHR47505">
    <property type="entry name" value="DNA UTILIZATION PROTEIN YHGH"/>
    <property type="match status" value="1"/>
</dbReference>
<gene>
    <name evidence="2" type="ORF">DC094_20940</name>
</gene>
<dbReference type="EMBL" id="QDDL01000015">
    <property type="protein sequence ID" value="PVZ63551.1"/>
    <property type="molecule type" value="Genomic_DNA"/>
</dbReference>
<proteinExistence type="inferred from homology"/>
<comment type="similarity">
    <text evidence="1">Belongs to the ComF/GntX family.</text>
</comment>
<dbReference type="CDD" id="cd06223">
    <property type="entry name" value="PRTases_typeI"/>
    <property type="match status" value="1"/>
</dbReference>
<comment type="caution">
    <text evidence="2">The sequence shown here is derived from an EMBL/GenBank/DDBJ whole genome shotgun (WGS) entry which is preliminary data.</text>
</comment>
<reference evidence="2 3" key="1">
    <citation type="submission" date="2018-04" db="EMBL/GenBank/DDBJ databases">
        <title>Thalassorhabdus spongiae gen. nov., sp. nov., isolated from a marine sponge in South-West Iceland.</title>
        <authorList>
            <person name="Knobloch S."/>
            <person name="Daussin A."/>
            <person name="Johannsson R."/>
            <person name="Marteinsson V.T."/>
        </authorList>
    </citation>
    <scope>NUCLEOTIDE SEQUENCE [LARGE SCALE GENOMIC DNA]</scope>
    <source>
        <strain evidence="2 3">Hp12</strain>
    </source>
</reference>
<evidence type="ECO:0000313" key="3">
    <source>
        <dbReference type="Proteomes" id="UP000244906"/>
    </source>
</evidence>
<dbReference type="OrthoDB" id="9793412at2"/>
<dbReference type="InterPro" id="IPR029057">
    <property type="entry name" value="PRTase-like"/>
</dbReference>
<dbReference type="Gene3D" id="3.40.50.2020">
    <property type="match status" value="1"/>
</dbReference>
<protein>
    <submittedName>
        <fullName evidence="2">Amidophosphoribosyltransferase</fullName>
    </submittedName>
</protein>